<feature type="transmembrane region" description="Helical" evidence="1">
    <location>
        <begin position="240"/>
        <end position="256"/>
    </location>
</feature>
<dbReference type="Proteomes" id="UP000199337">
    <property type="component" value="Unassembled WGS sequence"/>
</dbReference>
<feature type="transmembrane region" description="Helical" evidence="1">
    <location>
        <begin position="367"/>
        <end position="390"/>
    </location>
</feature>
<dbReference type="STRING" id="341036.SAMN05660649_03778"/>
<keyword evidence="1" id="KW-0812">Transmembrane</keyword>
<feature type="transmembrane region" description="Helical" evidence="1">
    <location>
        <begin position="41"/>
        <end position="60"/>
    </location>
</feature>
<feature type="transmembrane region" description="Helical" evidence="1">
    <location>
        <begin position="166"/>
        <end position="193"/>
    </location>
</feature>
<feature type="transmembrane region" description="Helical" evidence="1">
    <location>
        <begin position="292"/>
        <end position="313"/>
    </location>
</feature>
<proteinExistence type="predicted"/>
<dbReference type="OrthoDB" id="3034804at2"/>
<feature type="transmembrane region" description="Helical" evidence="1">
    <location>
        <begin position="333"/>
        <end position="355"/>
    </location>
</feature>
<feature type="transmembrane region" description="Helical" evidence="1">
    <location>
        <begin position="72"/>
        <end position="96"/>
    </location>
</feature>
<keyword evidence="1" id="KW-0472">Membrane</keyword>
<feature type="transmembrane region" description="Helical" evidence="1">
    <location>
        <begin position="213"/>
        <end position="235"/>
    </location>
</feature>
<evidence type="ECO:0000313" key="3">
    <source>
        <dbReference type="Proteomes" id="UP000199337"/>
    </source>
</evidence>
<evidence type="ECO:0000313" key="2">
    <source>
        <dbReference type="EMBL" id="SFH07656.1"/>
    </source>
</evidence>
<name>A0A1I2X4N0_9FIRM</name>
<reference evidence="3" key="1">
    <citation type="submission" date="2016-10" db="EMBL/GenBank/DDBJ databases">
        <authorList>
            <person name="Varghese N."/>
            <person name="Submissions S."/>
        </authorList>
    </citation>
    <scope>NUCLEOTIDE SEQUENCE [LARGE SCALE GENOMIC DNA]</scope>
    <source>
        <strain evidence="3">DSM 17038</strain>
    </source>
</reference>
<sequence>MLKTKTKIKKLICIFVTLMMLFFIYILKSTYVVNISYNNSLFWLNFFGLFGWVTLIWSIMSWRILRGEIICIYSIFLGVFYLFTFGQSLLIIFDLVSENRDLLNGISSFQLVEAQIFTLLCLVAFHLGALIICKEVGKETKIYSNNKMLNSDVIGMNKDNVLMIKAIKYAGITLLLFSFPGFIYDTISTLTIVVNEGYRALYGYDGDVRSVGLIARIFQYTSSYFLPALICLLVVYRTKVAVRIWIVAVMIIYIINELYIGGRGGAVSLILVIICLYHYSVKPINKKRVFTIGIFSYCLLSFLSVIAQLRGLSNRSIIDYFVAFAESFGKKNLFFDTLTEIGWTMFPLTMIMQIFPSNYEFFWGKSYFYALTSVIPNLGLWELHPAALYASGSTWLMDLLDLYSGPGFSLCADAFRNFGWYGFIVLLGFGLLFGRIYSSIDKFTIHTRPEILCFVMIFANATMMCVRGDNLYIVRPLFYVVIPIYVLIRGIYYYLLNSRVTHKMSG</sequence>
<feature type="transmembrane region" description="Helical" evidence="1">
    <location>
        <begin position="262"/>
        <end position="280"/>
    </location>
</feature>
<dbReference type="AlphaFoldDB" id="A0A1I2X4N0"/>
<keyword evidence="1" id="KW-1133">Transmembrane helix</keyword>
<feature type="transmembrane region" description="Helical" evidence="1">
    <location>
        <begin position="472"/>
        <end position="495"/>
    </location>
</feature>
<dbReference type="EMBL" id="FOOX01000015">
    <property type="protein sequence ID" value="SFH07656.1"/>
    <property type="molecule type" value="Genomic_DNA"/>
</dbReference>
<feature type="transmembrane region" description="Helical" evidence="1">
    <location>
        <begin position="12"/>
        <end position="35"/>
    </location>
</feature>
<accession>A0A1I2X4N0</accession>
<dbReference type="InterPro" id="IPR029468">
    <property type="entry name" value="O-ag_pol_Wzy"/>
</dbReference>
<protein>
    <submittedName>
        <fullName evidence="2">Oligosaccharide repeat unit polymerase</fullName>
    </submittedName>
</protein>
<dbReference type="Pfam" id="PF14296">
    <property type="entry name" value="O-ag_pol_Wzy"/>
    <property type="match status" value="1"/>
</dbReference>
<evidence type="ECO:0000256" key="1">
    <source>
        <dbReference type="SAM" id="Phobius"/>
    </source>
</evidence>
<feature type="transmembrane region" description="Helical" evidence="1">
    <location>
        <begin position="418"/>
        <end position="437"/>
    </location>
</feature>
<organism evidence="2 3">
    <name type="scientific">Desulfotruncus arcticus DSM 17038</name>
    <dbReference type="NCBI Taxonomy" id="1121424"/>
    <lineage>
        <taxon>Bacteria</taxon>
        <taxon>Bacillati</taxon>
        <taxon>Bacillota</taxon>
        <taxon>Clostridia</taxon>
        <taxon>Eubacteriales</taxon>
        <taxon>Desulfallaceae</taxon>
        <taxon>Desulfotruncus</taxon>
    </lineage>
</organism>
<feature type="transmembrane region" description="Helical" evidence="1">
    <location>
        <begin position="116"/>
        <end position="133"/>
    </location>
</feature>
<dbReference type="NCBIfam" id="TIGR04370">
    <property type="entry name" value="glyco_rpt_poly"/>
    <property type="match status" value="1"/>
</dbReference>
<keyword evidence="3" id="KW-1185">Reference proteome</keyword>
<dbReference type="RefSeq" id="WP_092473224.1">
    <property type="nucleotide sequence ID" value="NZ_FOOX01000015.1"/>
</dbReference>
<gene>
    <name evidence="2" type="ORF">SAMN05660649_03778</name>
</gene>